<dbReference type="InParanoid" id="A0A7M7HGK1"/>
<dbReference type="Proteomes" id="UP000002358">
    <property type="component" value="Chromosome 1"/>
</dbReference>
<dbReference type="EnsemblMetazoa" id="XM_008217818">
    <property type="protein sequence ID" value="XP_008216040"/>
    <property type="gene ID" value="LOC103317871"/>
</dbReference>
<dbReference type="CDD" id="cd14733">
    <property type="entry name" value="BACK"/>
    <property type="match status" value="1"/>
</dbReference>
<keyword evidence="3" id="KW-1185">Reference proteome</keyword>
<dbReference type="KEGG" id="nvi:103317871"/>
<protein>
    <recommendedName>
        <fullName evidence="1">BTB domain-containing protein</fullName>
    </recommendedName>
</protein>
<evidence type="ECO:0000313" key="3">
    <source>
        <dbReference type="Proteomes" id="UP000002358"/>
    </source>
</evidence>
<gene>
    <name evidence="2" type="primary">103317871</name>
</gene>
<sequence>MVEIADIKYGVLMEMIRFIYAGKTNDIDALADDLAVAADKYALDGLKNICEKRMLKILNMDNVINFVQLADTFQMVKLKKKAIEFIVKNALYCVGNKPEFGLLPQDIVFEVFQCMANKLA</sequence>
<reference evidence="2" key="1">
    <citation type="submission" date="2021-01" db="UniProtKB">
        <authorList>
            <consortium name="EnsemblMetazoa"/>
        </authorList>
    </citation>
    <scope>IDENTIFICATION</scope>
</reference>
<evidence type="ECO:0000259" key="1">
    <source>
        <dbReference type="Pfam" id="PF00651"/>
    </source>
</evidence>
<dbReference type="SUPFAM" id="SSF54695">
    <property type="entry name" value="POZ domain"/>
    <property type="match status" value="1"/>
</dbReference>
<dbReference type="Gene3D" id="3.30.710.10">
    <property type="entry name" value="Potassium Channel Kv1.1, Chain A"/>
    <property type="match status" value="1"/>
</dbReference>
<organism evidence="2 3">
    <name type="scientific">Nasonia vitripennis</name>
    <name type="common">Parasitic wasp</name>
    <dbReference type="NCBI Taxonomy" id="7425"/>
    <lineage>
        <taxon>Eukaryota</taxon>
        <taxon>Metazoa</taxon>
        <taxon>Ecdysozoa</taxon>
        <taxon>Arthropoda</taxon>
        <taxon>Hexapoda</taxon>
        <taxon>Insecta</taxon>
        <taxon>Pterygota</taxon>
        <taxon>Neoptera</taxon>
        <taxon>Endopterygota</taxon>
        <taxon>Hymenoptera</taxon>
        <taxon>Apocrita</taxon>
        <taxon>Proctotrupomorpha</taxon>
        <taxon>Chalcidoidea</taxon>
        <taxon>Pteromalidae</taxon>
        <taxon>Pteromalinae</taxon>
        <taxon>Nasonia</taxon>
    </lineage>
</organism>
<dbReference type="OMA" id="NICEKRM"/>
<proteinExistence type="predicted"/>
<feature type="domain" description="BTB" evidence="1">
    <location>
        <begin position="2"/>
        <end position="56"/>
    </location>
</feature>
<dbReference type="InterPro" id="IPR011333">
    <property type="entry name" value="SKP1/BTB/POZ_sf"/>
</dbReference>
<dbReference type="Pfam" id="PF00651">
    <property type="entry name" value="BTB"/>
    <property type="match status" value="1"/>
</dbReference>
<dbReference type="OrthoDB" id="10249567at2759"/>
<name>A0A7M7HGK1_NASVI</name>
<accession>A0A7M7HGK1</accession>
<dbReference type="SMR" id="A0A7M7HGK1"/>
<dbReference type="AlphaFoldDB" id="A0A7M7HGK1"/>
<evidence type="ECO:0000313" key="2">
    <source>
        <dbReference type="EnsemblMetazoa" id="XP_008216040"/>
    </source>
</evidence>
<dbReference type="InterPro" id="IPR000210">
    <property type="entry name" value="BTB/POZ_dom"/>
</dbReference>
<dbReference type="PANTHER" id="PTHR24413">
    <property type="entry name" value="SPECKLE-TYPE POZ PROTEIN"/>
    <property type="match status" value="1"/>
</dbReference>